<keyword evidence="2" id="KW-1185">Reference proteome</keyword>
<name>A0AAV2BWD5_9ARAC</name>
<sequence>MHLAKQRRILLCRFENDGNIHHT</sequence>
<dbReference type="EMBL" id="CAXIEN010000537">
    <property type="protein sequence ID" value="CAL1300162.1"/>
    <property type="molecule type" value="Genomic_DNA"/>
</dbReference>
<dbReference type="Proteomes" id="UP001497382">
    <property type="component" value="Unassembled WGS sequence"/>
</dbReference>
<evidence type="ECO:0000313" key="2">
    <source>
        <dbReference type="Proteomes" id="UP001497382"/>
    </source>
</evidence>
<evidence type="ECO:0000313" key="1">
    <source>
        <dbReference type="EMBL" id="CAL1300162.1"/>
    </source>
</evidence>
<comment type="caution">
    <text evidence="1">The sequence shown here is derived from an EMBL/GenBank/DDBJ whole genome shotgun (WGS) entry which is preliminary data.</text>
</comment>
<proteinExistence type="predicted"/>
<dbReference type="AlphaFoldDB" id="A0AAV2BWD5"/>
<organism evidence="1 2">
    <name type="scientific">Larinioides sclopetarius</name>
    <dbReference type="NCBI Taxonomy" id="280406"/>
    <lineage>
        <taxon>Eukaryota</taxon>
        <taxon>Metazoa</taxon>
        <taxon>Ecdysozoa</taxon>
        <taxon>Arthropoda</taxon>
        <taxon>Chelicerata</taxon>
        <taxon>Arachnida</taxon>
        <taxon>Araneae</taxon>
        <taxon>Araneomorphae</taxon>
        <taxon>Entelegynae</taxon>
        <taxon>Araneoidea</taxon>
        <taxon>Araneidae</taxon>
        <taxon>Larinioides</taxon>
    </lineage>
</organism>
<protein>
    <submittedName>
        <fullName evidence="1">Uncharacterized protein</fullName>
    </submittedName>
</protein>
<reference evidence="1 2" key="1">
    <citation type="submission" date="2024-04" db="EMBL/GenBank/DDBJ databases">
        <authorList>
            <person name="Rising A."/>
            <person name="Reimegard J."/>
            <person name="Sonavane S."/>
            <person name="Akerstrom W."/>
            <person name="Nylinder S."/>
            <person name="Hedman E."/>
            <person name="Kallberg Y."/>
        </authorList>
    </citation>
    <scope>NUCLEOTIDE SEQUENCE [LARGE SCALE GENOMIC DNA]</scope>
</reference>
<accession>A0AAV2BWD5</accession>
<gene>
    <name evidence="1" type="ORF">LARSCL_LOCUS21785</name>
</gene>